<comment type="caution">
    <text evidence="1">The sequence shown here is derived from an EMBL/GenBank/DDBJ whole genome shotgun (WGS) entry which is preliminary data.</text>
</comment>
<dbReference type="AlphaFoldDB" id="A0A4U5N6D9"/>
<gene>
    <name evidence="1" type="ORF">L596_019004</name>
</gene>
<name>A0A4U5N6D9_STECR</name>
<proteinExistence type="predicted"/>
<accession>A0A4U5N6D9</accession>
<dbReference type="Proteomes" id="UP000298663">
    <property type="component" value="Unassembled WGS sequence"/>
</dbReference>
<evidence type="ECO:0000313" key="1">
    <source>
        <dbReference type="EMBL" id="TKR78149.1"/>
    </source>
</evidence>
<keyword evidence="2" id="KW-1185">Reference proteome</keyword>
<sequence>MIAMIRFQRAKRLSQFNGVQTGKRFKSTGTRLVSPNCRDCQPIESVQNRFLKSTFARCSIEFPGYPKTLRKLNLLLTAGASSPP</sequence>
<dbReference type="EMBL" id="AZBU02000005">
    <property type="protein sequence ID" value="TKR78149.1"/>
    <property type="molecule type" value="Genomic_DNA"/>
</dbReference>
<protein>
    <submittedName>
        <fullName evidence="1">Uncharacterized protein</fullName>
    </submittedName>
</protein>
<reference evidence="1 2" key="2">
    <citation type="journal article" date="2019" name="G3 (Bethesda)">
        <title>Hybrid Assembly of the Genome of the Entomopathogenic Nematode Steinernema carpocapsae Identifies the X-Chromosome.</title>
        <authorList>
            <person name="Serra L."/>
            <person name="Macchietto M."/>
            <person name="Macias-Munoz A."/>
            <person name="McGill C.J."/>
            <person name="Rodriguez I.M."/>
            <person name="Rodriguez B."/>
            <person name="Murad R."/>
            <person name="Mortazavi A."/>
        </authorList>
    </citation>
    <scope>NUCLEOTIDE SEQUENCE [LARGE SCALE GENOMIC DNA]</scope>
    <source>
        <strain evidence="1 2">ALL</strain>
    </source>
</reference>
<organism evidence="1 2">
    <name type="scientific">Steinernema carpocapsae</name>
    <name type="common">Entomopathogenic nematode</name>
    <dbReference type="NCBI Taxonomy" id="34508"/>
    <lineage>
        <taxon>Eukaryota</taxon>
        <taxon>Metazoa</taxon>
        <taxon>Ecdysozoa</taxon>
        <taxon>Nematoda</taxon>
        <taxon>Chromadorea</taxon>
        <taxon>Rhabditida</taxon>
        <taxon>Tylenchina</taxon>
        <taxon>Panagrolaimomorpha</taxon>
        <taxon>Strongyloidoidea</taxon>
        <taxon>Steinernematidae</taxon>
        <taxon>Steinernema</taxon>
    </lineage>
</organism>
<reference evidence="1 2" key="1">
    <citation type="journal article" date="2015" name="Genome Biol.">
        <title>Comparative genomics of Steinernema reveals deeply conserved gene regulatory networks.</title>
        <authorList>
            <person name="Dillman A.R."/>
            <person name="Macchietto M."/>
            <person name="Porter C.F."/>
            <person name="Rogers A."/>
            <person name="Williams B."/>
            <person name="Antoshechkin I."/>
            <person name="Lee M.M."/>
            <person name="Goodwin Z."/>
            <person name="Lu X."/>
            <person name="Lewis E.E."/>
            <person name="Goodrich-Blair H."/>
            <person name="Stock S.P."/>
            <person name="Adams B.J."/>
            <person name="Sternberg P.W."/>
            <person name="Mortazavi A."/>
        </authorList>
    </citation>
    <scope>NUCLEOTIDE SEQUENCE [LARGE SCALE GENOMIC DNA]</scope>
    <source>
        <strain evidence="1 2">ALL</strain>
    </source>
</reference>
<evidence type="ECO:0000313" key="2">
    <source>
        <dbReference type="Proteomes" id="UP000298663"/>
    </source>
</evidence>